<sequence length="188" mass="20069">MSNPKNRAEAELSTAAAGQALTTADQNAKREEAEGVIRRYALFGTASGLIPTFGLDVAVATAIQTRMIKELADIYEFDIDDQIVRTAMTTGITALAGRLLSGIAASVAESFSPLKFLVGGATSAAVSGFLTLEIGYLYQTRMEEGQNPADIGVMEIVNHVVAQIQQGKWDPTRISLTSQLGDMLRSKE</sequence>
<comment type="caution">
    <text evidence="5">The sequence shown here is derived from an EMBL/GenBank/DDBJ whole genome shotgun (WGS) entry which is preliminary data.</text>
</comment>
<dbReference type="GO" id="GO:0016020">
    <property type="term" value="C:membrane"/>
    <property type="evidence" value="ECO:0007669"/>
    <property type="project" value="UniProtKB-SubCell"/>
</dbReference>
<dbReference type="RefSeq" id="WP_187465925.1">
    <property type="nucleotide sequence ID" value="NZ_JACSIT010000078.1"/>
</dbReference>
<dbReference type="AlphaFoldDB" id="A0A923PGV3"/>
<protein>
    <submittedName>
        <fullName evidence="5">DUF697 domain-containing protein</fullName>
    </submittedName>
</protein>
<reference evidence="5" key="1">
    <citation type="submission" date="2020-08" db="EMBL/GenBank/DDBJ databases">
        <title>Lewinella bacteria from marine environments.</title>
        <authorList>
            <person name="Zhong Y."/>
        </authorList>
    </citation>
    <scope>NUCLEOTIDE SEQUENCE</scope>
    <source>
        <strain evidence="5">KCTC 42187</strain>
    </source>
</reference>
<keyword evidence="4" id="KW-0472">Membrane</keyword>
<evidence type="ECO:0000256" key="1">
    <source>
        <dbReference type="ARBA" id="ARBA00004141"/>
    </source>
</evidence>
<keyword evidence="6" id="KW-1185">Reference proteome</keyword>
<name>A0A923PGV3_9BACT</name>
<evidence type="ECO:0000256" key="3">
    <source>
        <dbReference type="ARBA" id="ARBA00022989"/>
    </source>
</evidence>
<accession>A0A923PGV3</accession>
<organism evidence="5 6">
    <name type="scientific">Neolewinella lacunae</name>
    <dbReference type="NCBI Taxonomy" id="1517758"/>
    <lineage>
        <taxon>Bacteria</taxon>
        <taxon>Pseudomonadati</taxon>
        <taxon>Bacteroidota</taxon>
        <taxon>Saprospiria</taxon>
        <taxon>Saprospirales</taxon>
        <taxon>Lewinellaceae</taxon>
        <taxon>Neolewinella</taxon>
    </lineage>
</organism>
<dbReference type="EMBL" id="JACSIT010000078">
    <property type="protein sequence ID" value="MBC6993827.1"/>
    <property type="molecule type" value="Genomic_DNA"/>
</dbReference>
<evidence type="ECO:0000256" key="4">
    <source>
        <dbReference type="ARBA" id="ARBA00023136"/>
    </source>
</evidence>
<keyword evidence="3" id="KW-1133">Transmembrane helix</keyword>
<dbReference type="Pfam" id="PF05128">
    <property type="entry name" value="DUF697"/>
    <property type="match status" value="1"/>
</dbReference>
<dbReference type="Proteomes" id="UP000650081">
    <property type="component" value="Unassembled WGS sequence"/>
</dbReference>
<evidence type="ECO:0000313" key="5">
    <source>
        <dbReference type="EMBL" id="MBC6993827.1"/>
    </source>
</evidence>
<proteinExistence type="predicted"/>
<evidence type="ECO:0000313" key="6">
    <source>
        <dbReference type="Proteomes" id="UP000650081"/>
    </source>
</evidence>
<dbReference type="InterPro" id="IPR021147">
    <property type="entry name" value="DUF697"/>
</dbReference>
<gene>
    <name evidence="5" type="ORF">H9S92_06630</name>
</gene>
<comment type="subcellular location">
    <subcellularLocation>
        <location evidence="1">Membrane</location>
        <topology evidence="1">Multi-pass membrane protein</topology>
    </subcellularLocation>
</comment>
<keyword evidence="2" id="KW-0812">Transmembrane</keyword>
<evidence type="ECO:0000256" key="2">
    <source>
        <dbReference type="ARBA" id="ARBA00022692"/>
    </source>
</evidence>